<sequence length="131" mass="15482">MQIVVLFTFLSGILFSFCLAKPAKSYTNKYDNVNIDEILNSDRLLKNYMNCLLDKGRCTPDGAELKKNLPEALEDDCSKCSEYQRNRGAKALKYLIEHKRSYYDQLERKYDPERKYRKRYEASFKREGINL</sequence>
<dbReference type="InterPro" id="IPR036682">
    <property type="entry name" value="OS_D_A10/PebIII_sf"/>
</dbReference>
<dbReference type="Pfam" id="PF03392">
    <property type="entry name" value="OS-D"/>
    <property type="match status" value="1"/>
</dbReference>
<reference evidence="2" key="1">
    <citation type="submission" date="2013-07" db="EMBL/GenBank/DDBJ databases">
        <authorList>
            <person name="Yuan X."/>
            <person name="Zhu Z."/>
            <person name="Cheng J."/>
            <person name="Zhou W."/>
            <person name="Liu S."/>
        </authorList>
    </citation>
    <scope>NUCLEOTIDE SEQUENCE</scope>
</reference>
<dbReference type="PANTHER" id="PTHR11257:SF12">
    <property type="entry name" value="EJACULATORY BULB-SPECIFIC PROTEIN 3-RELATED"/>
    <property type="match status" value="1"/>
</dbReference>
<feature type="chain" id="PRO_5002092968" evidence="1">
    <location>
        <begin position="21"/>
        <end position="131"/>
    </location>
</feature>
<feature type="signal peptide" evidence="1">
    <location>
        <begin position="1"/>
        <end position="20"/>
    </location>
</feature>
<dbReference type="SUPFAM" id="SSF100910">
    <property type="entry name" value="Chemosensory protein Csp2"/>
    <property type="match status" value="1"/>
</dbReference>
<dbReference type="EMBL" id="KF410823">
    <property type="protein sequence ID" value="AHE13805.1"/>
    <property type="molecule type" value="Genomic_DNA"/>
</dbReference>
<protein>
    <submittedName>
        <fullName evidence="2">Chemosensory protein 10</fullName>
    </submittedName>
</protein>
<evidence type="ECO:0000256" key="1">
    <source>
        <dbReference type="SAM" id="SignalP"/>
    </source>
</evidence>
<dbReference type="InterPro" id="IPR005055">
    <property type="entry name" value="A10/PebIII"/>
</dbReference>
<proteinExistence type="predicted"/>
<dbReference type="PANTHER" id="PTHR11257">
    <property type="entry name" value="CHEMOSENSORY PROTEIN-RELATED"/>
    <property type="match status" value="1"/>
</dbReference>
<name>A0A0B4KZD4_9CUCU</name>
<evidence type="ECO:0000313" key="2">
    <source>
        <dbReference type="EMBL" id="AHE13805.1"/>
    </source>
</evidence>
<dbReference type="Gene3D" id="1.10.2080.10">
    <property type="entry name" value="Insect odorant-binding protein A10/Ejaculatory bulb-specific protein 3"/>
    <property type="match status" value="1"/>
</dbReference>
<keyword evidence="1" id="KW-0732">Signal</keyword>
<accession>A0A0B4KZD4</accession>
<dbReference type="AlphaFoldDB" id="A0A0B4KZD4"/>
<organism evidence="2">
    <name type="scientific">Lissorhoptrus oryzophilus</name>
    <name type="common">rice water weevil</name>
    <dbReference type="NCBI Taxonomy" id="308863"/>
    <lineage>
        <taxon>Eukaryota</taxon>
        <taxon>Metazoa</taxon>
        <taxon>Ecdysozoa</taxon>
        <taxon>Arthropoda</taxon>
        <taxon>Hexapoda</taxon>
        <taxon>Insecta</taxon>
        <taxon>Pterygota</taxon>
        <taxon>Neoptera</taxon>
        <taxon>Endopterygota</taxon>
        <taxon>Coleoptera</taxon>
        <taxon>Polyphaga</taxon>
        <taxon>Cucujiformia</taxon>
        <taxon>Erirhinidae</taxon>
        <taxon>Erirhininae</taxon>
        <taxon>Lissorhoptrus</taxon>
    </lineage>
</organism>